<comment type="caution">
    <text evidence="1">The sequence shown here is derived from an EMBL/GenBank/DDBJ whole genome shotgun (WGS) entry which is preliminary data.</text>
</comment>
<proteinExistence type="predicted"/>
<dbReference type="AlphaFoldDB" id="A0AAW2XU21"/>
<protein>
    <recommendedName>
        <fullName evidence="2">Retrovirus-related Pol polyprotein from transposon RE1</fullName>
    </recommendedName>
</protein>
<dbReference type="PANTHER" id="PTHR11439:SF470">
    <property type="entry name" value="CYSTEINE-RICH RLK (RECEPTOR-LIKE PROTEIN KINASE) 8"/>
    <property type="match status" value="1"/>
</dbReference>
<evidence type="ECO:0000313" key="1">
    <source>
        <dbReference type="EMBL" id="KAL0455816.1"/>
    </source>
</evidence>
<reference evidence="1" key="2">
    <citation type="journal article" date="2024" name="Plant">
        <title>Genomic evolution and insights into agronomic trait innovations of Sesamum species.</title>
        <authorList>
            <person name="Miao H."/>
            <person name="Wang L."/>
            <person name="Qu L."/>
            <person name="Liu H."/>
            <person name="Sun Y."/>
            <person name="Le M."/>
            <person name="Wang Q."/>
            <person name="Wei S."/>
            <person name="Zheng Y."/>
            <person name="Lin W."/>
            <person name="Duan Y."/>
            <person name="Cao H."/>
            <person name="Xiong S."/>
            <person name="Wang X."/>
            <person name="Wei L."/>
            <person name="Li C."/>
            <person name="Ma Q."/>
            <person name="Ju M."/>
            <person name="Zhao R."/>
            <person name="Li G."/>
            <person name="Mu C."/>
            <person name="Tian Q."/>
            <person name="Mei H."/>
            <person name="Zhang T."/>
            <person name="Gao T."/>
            <person name="Zhang H."/>
        </authorList>
    </citation>
    <scope>NUCLEOTIDE SEQUENCE</scope>
    <source>
        <strain evidence="1">KEN1</strain>
    </source>
</reference>
<accession>A0AAW2XU21</accession>
<gene>
    <name evidence="1" type="ORF">Slati_0920800</name>
</gene>
<evidence type="ECO:0008006" key="2">
    <source>
        <dbReference type="Google" id="ProtNLM"/>
    </source>
</evidence>
<dbReference type="CDD" id="cd09272">
    <property type="entry name" value="RNase_HI_RT_Ty1"/>
    <property type="match status" value="1"/>
</dbReference>
<sequence length="195" mass="22527">MLVFFKPRLQPLLCPYGSNSELIAGSKIPNPESYRRLIGKLMYLGFSRPDISHASPQLSQILQHPSKQHSDIAVHLRRYLKGTTDKGLLFPVGDSTIFVDTTCELTWVHNFIFRRLKHLLQYPSFVTNQAAIHIMANSVFHERTKHLKLDFHLVRVKYKARFVAPKHISSMLQLADVFTKTLTRLIFLKMISKLD</sequence>
<dbReference type="EMBL" id="JACGWN010000003">
    <property type="protein sequence ID" value="KAL0455816.1"/>
    <property type="molecule type" value="Genomic_DNA"/>
</dbReference>
<name>A0AAW2XU21_9LAMI</name>
<reference evidence="1" key="1">
    <citation type="submission" date="2020-06" db="EMBL/GenBank/DDBJ databases">
        <authorList>
            <person name="Li T."/>
            <person name="Hu X."/>
            <person name="Zhang T."/>
            <person name="Song X."/>
            <person name="Zhang H."/>
            <person name="Dai N."/>
            <person name="Sheng W."/>
            <person name="Hou X."/>
            <person name="Wei L."/>
        </authorList>
    </citation>
    <scope>NUCLEOTIDE SEQUENCE</scope>
    <source>
        <strain evidence="1">KEN1</strain>
        <tissue evidence="1">Leaf</tissue>
    </source>
</reference>
<organism evidence="1">
    <name type="scientific">Sesamum latifolium</name>
    <dbReference type="NCBI Taxonomy" id="2727402"/>
    <lineage>
        <taxon>Eukaryota</taxon>
        <taxon>Viridiplantae</taxon>
        <taxon>Streptophyta</taxon>
        <taxon>Embryophyta</taxon>
        <taxon>Tracheophyta</taxon>
        <taxon>Spermatophyta</taxon>
        <taxon>Magnoliopsida</taxon>
        <taxon>eudicotyledons</taxon>
        <taxon>Gunneridae</taxon>
        <taxon>Pentapetalae</taxon>
        <taxon>asterids</taxon>
        <taxon>lamiids</taxon>
        <taxon>Lamiales</taxon>
        <taxon>Pedaliaceae</taxon>
        <taxon>Sesamum</taxon>
    </lineage>
</organism>
<dbReference type="PANTHER" id="PTHR11439">
    <property type="entry name" value="GAG-POL-RELATED RETROTRANSPOSON"/>
    <property type="match status" value="1"/>
</dbReference>